<organism evidence="12 13">
    <name type="scientific">Mucilaginibacter jinjuensis</name>
    <dbReference type="NCBI Taxonomy" id="1176721"/>
    <lineage>
        <taxon>Bacteria</taxon>
        <taxon>Pseudomonadati</taxon>
        <taxon>Bacteroidota</taxon>
        <taxon>Sphingobacteriia</taxon>
        <taxon>Sphingobacteriales</taxon>
        <taxon>Sphingobacteriaceae</taxon>
        <taxon>Mucilaginibacter</taxon>
    </lineage>
</organism>
<protein>
    <submittedName>
        <fullName evidence="12">TonB family protein</fullName>
    </submittedName>
</protein>
<dbReference type="RefSeq" id="WP_273630886.1">
    <property type="nucleotide sequence ID" value="NZ_CP117167.1"/>
</dbReference>
<evidence type="ECO:0000256" key="3">
    <source>
        <dbReference type="ARBA" id="ARBA00022448"/>
    </source>
</evidence>
<dbReference type="PANTHER" id="PTHR33446:SF2">
    <property type="entry name" value="PROTEIN TONB"/>
    <property type="match status" value="1"/>
</dbReference>
<evidence type="ECO:0000256" key="5">
    <source>
        <dbReference type="ARBA" id="ARBA00022519"/>
    </source>
</evidence>
<name>A0ABY7TBM6_9SPHI</name>
<evidence type="ECO:0000256" key="8">
    <source>
        <dbReference type="ARBA" id="ARBA00022989"/>
    </source>
</evidence>
<comment type="similarity">
    <text evidence="2">Belongs to the TonB family.</text>
</comment>
<dbReference type="PANTHER" id="PTHR33446">
    <property type="entry name" value="PROTEIN TONB-RELATED"/>
    <property type="match status" value="1"/>
</dbReference>
<dbReference type="InterPro" id="IPR051045">
    <property type="entry name" value="TonB-dependent_transducer"/>
</dbReference>
<keyword evidence="4" id="KW-1003">Cell membrane</keyword>
<comment type="subcellular location">
    <subcellularLocation>
        <location evidence="1">Cell inner membrane</location>
        <topology evidence="1">Single-pass membrane protein</topology>
        <orientation evidence="1">Periplasmic side</orientation>
    </subcellularLocation>
</comment>
<gene>
    <name evidence="12" type="ORF">PQO05_01590</name>
</gene>
<evidence type="ECO:0000313" key="13">
    <source>
        <dbReference type="Proteomes" id="UP001216139"/>
    </source>
</evidence>
<dbReference type="PROSITE" id="PS52015">
    <property type="entry name" value="TONB_CTD"/>
    <property type="match status" value="1"/>
</dbReference>
<feature type="domain" description="TonB C-terminal" evidence="11">
    <location>
        <begin position="240"/>
        <end position="330"/>
    </location>
</feature>
<evidence type="ECO:0000256" key="2">
    <source>
        <dbReference type="ARBA" id="ARBA00006555"/>
    </source>
</evidence>
<dbReference type="Gene3D" id="2.20.110.10">
    <property type="entry name" value="Histone H3 K4-specific methyltransferase SET7/9 N-terminal domain"/>
    <property type="match status" value="1"/>
</dbReference>
<evidence type="ECO:0000256" key="7">
    <source>
        <dbReference type="ARBA" id="ARBA00022927"/>
    </source>
</evidence>
<keyword evidence="8" id="KW-1133">Transmembrane helix</keyword>
<dbReference type="Gene3D" id="3.30.1150.10">
    <property type="match status" value="1"/>
</dbReference>
<keyword evidence="10" id="KW-0732">Signal</keyword>
<dbReference type="NCBIfam" id="TIGR01352">
    <property type="entry name" value="tonB_Cterm"/>
    <property type="match status" value="1"/>
</dbReference>
<feature type="chain" id="PRO_5046565918" evidence="10">
    <location>
        <begin position="22"/>
        <end position="330"/>
    </location>
</feature>
<evidence type="ECO:0000256" key="4">
    <source>
        <dbReference type="ARBA" id="ARBA00022475"/>
    </source>
</evidence>
<dbReference type="SUPFAM" id="SSF82185">
    <property type="entry name" value="Histone H3 K4-specific methyltransferase SET7/9 N-terminal domain"/>
    <property type="match status" value="1"/>
</dbReference>
<keyword evidence="6" id="KW-0812">Transmembrane</keyword>
<keyword evidence="9" id="KW-0472">Membrane</keyword>
<sequence>MKFLYLLLFVFSAAFCFGQKAPKPTKKYNTYFYNNEHERVRSLDSADFIQFVIEPDKGSSLYNVEEYYKNNTQRFVGKSSRISPVMLQDQGMSFYPNGHKKQVAQYLNGQITGTVYQFYPNGQLYMVKEYIADKKDLAKHGGYAIKDSSITAVYDSTGKSMAEDGNGHYVRYDDDFKNIEEEGALKGGKPDGKWKGKDILRHIGFEEDYASGKLIKGSATDSAGINYTYEKRSVAAEFPGGIDALGQYIGHNLRYPPASRERGMQGTVVINFVINTDGTISKIKFLNRVDNDIDNEALRVIKSMPKWAPGIAYGKTVAFKYTIPISFTLQ</sequence>
<dbReference type="InterPro" id="IPR006260">
    <property type="entry name" value="TonB/TolA_C"/>
</dbReference>
<dbReference type="SUPFAM" id="SSF74653">
    <property type="entry name" value="TolA/TonB C-terminal domain"/>
    <property type="match status" value="1"/>
</dbReference>
<reference evidence="12 13" key="1">
    <citation type="submission" date="2023-02" db="EMBL/GenBank/DDBJ databases">
        <title>Genome sequence of Mucilaginibacter jinjuensis strain KACC 16571.</title>
        <authorList>
            <person name="Kim S."/>
            <person name="Heo J."/>
            <person name="Kwon S.-W."/>
        </authorList>
    </citation>
    <scope>NUCLEOTIDE SEQUENCE [LARGE SCALE GENOMIC DNA]</scope>
    <source>
        <strain evidence="12 13">KACC 16571</strain>
    </source>
</reference>
<feature type="signal peptide" evidence="10">
    <location>
        <begin position="1"/>
        <end position="21"/>
    </location>
</feature>
<keyword evidence="13" id="KW-1185">Reference proteome</keyword>
<dbReference type="EMBL" id="CP117167">
    <property type="protein sequence ID" value="WCT12622.1"/>
    <property type="molecule type" value="Genomic_DNA"/>
</dbReference>
<accession>A0ABY7TBM6</accession>
<evidence type="ECO:0000256" key="9">
    <source>
        <dbReference type="ARBA" id="ARBA00023136"/>
    </source>
</evidence>
<evidence type="ECO:0000259" key="11">
    <source>
        <dbReference type="PROSITE" id="PS52015"/>
    </source>
</evidence>
<dbReference type="Pfam" id="PF03544">
    <property type="entry name" value="TonB_C"/>
    <property type="match status" value="1"/>
</dbReference>
<evidence type="ECO:0000313" key="12">
    <source>
        <dbReference type="EMBL" id="WCT12622.1"/>
    </source>
</evidence>
<proteinExistence type="inferred from homology"/>
<keyword evidence="5" id="KW-0997">Cell inner membrane</keyword>
<keyword evidence="3" id="KW-0813">Transport</keyword>
<dbReference type="Proteomes" id="UP001216139">
    <property type="component" value="Chromosome"/>
</dbReference>
<dbReference type="InterPro" id="IPR037682">
    <property type="entry name" value="TonB_C"/>
</dbReference>
<keyword evidence="7" id="KW-0653">Protein transport</keyword>
<evidence type="ECO:0000256" key="6">
    <source>
        <dbReference type="ARBA" id="ARBA00022692"/>
    </source>
</evidence>
<evidence type="ECO:0000256" key="10">
    <source>
        <dbReference type="SAM" id="SignalP"/>
    </source>
</evidence>
<evidence type="ECO:0000256" key="1">
    <source>
        <dbReference type="ARBA" id="ARBA00004383"/>
    </source>
</evidence>